<sequence>MERTDLYIELSTDCNAAGSVTWECSGHHVTFSVYGPEEAKAQEELTHRACVDVIVTPPIGQHTLRETELEVFLASVLERLIDVKEFPRTKISGRLCIVSGDASHPRTVAAALNAASLALLQSGLPLRATVTAVCVKIGTTLMAVAVDVTHPQLRGSQKETKDPSVFAVYTGHTGEVPVPGSAGFTPEEFLNALSLPGDFQHFSPNSKSGDQGVLYKQALDIADAMVTQLASTMHVQ</sequence>
<evidence type="ECO:0000256" key="4">
    <source>
        <dbReference type="ARBA" id="ARBA00022835"/>
    </source>
</evidence>
<organism evidence="7 8">
    <name type="scientific">Calicophoron daubneyi</name>
    <name type="common">Rumen fluke</name>
    <name type="synonym">Paramphistomum daubneyi</name>
    <dbReference type="NCBI Taxonomy" id="300641"/>
    <lineage>
        <taxon>Eukaryota</taxon>
        <taxon>Metazoa</taxon>
        <taxon>Spiralia</taxon>
        <taxon>Lophotrochozoa</taxon>
        <taxon>Platyhelminthes</taxon>
        <taxon>Trematoda</taxon>
        <taxon>Digenea</taxon>
        <taxon>Plagiorchiida</taxon>
        <taxon>Pronocephalata</taxon>
        <taxon>Paramphistomoidea</taxon>
        <taxon>Paramphistomidae</taxon>
        <taxon>Calicophoron</taxon>
    </lineage>
</organism>
<reference evidence="7" key="1">
    <citation type="submission" date="2024-06" db="EMBL/GenBank/DDBJ databases">
        <authorList>
            <person name="Liu X."/>
            <person name="Lenzi L."/>
            <person name="Haldenby T S."/>
            <person name="Uol C."/>
        </authorList>
    </citation>
    <scope>NUCLEOTIDE SEQUENCE</scope>
</reference>
<keyword evidence="5" id="KW-0539">Nucleus</keyword>
<dbReference type="InterPro" id="IPR001247">
    <property type="entry name" value="ExoRNase_PH_dom1"/>
</dbReference>
<dbReference type="EMBL" id="CAXLJL010000223">
    <property type="protein sequence ID" value="CAL5134749.1"/>
    <property type="molecule type" value="Genomic_DNA"/>
</dbReference>
<dbReference type="PANTHER" id="PTHR11953:SF1">
    <property type="entry name" value="EXOSOME COMPLEX COMPONENT RRP46"/>
    <property type="match status" value="1"/>
</dbReference>
<dbReference type="GO" id="GO:0016075">
    <property type="term" value="P:rRNA catabolic process"/>
    <property type="evidence" value="ECO:0007669"/>
    <property type="project" value="TreeGrafter"/>
</dbReference>
<evidence type="ECO:0000256" key="1">
    <source>
        <dbReference type="ARBA" id="ARBA00004123"/>
    </source>
</evidence>
<dbReference type="PANTHER" id="PTHR11953">
    <property type="entry name" value="EXOSOME COMPLEX COMPONENT"/>
    <property type="match status" value="1"/>
</dbReference>
<dbReference type="GO" id="GO:0003723">
    <property type="term" value="F:RNA binding"/>
    <property type="evidence" value="ECO:0007669"/>
    <property type="project" value="TreeGrafter"/>
</dbReference>
<evidence type="ECO:0000256" key="3">
    <source>
        <dbReference type="ARBA" id="ARBA00022552"/>
    </source>
</evidence>
<dbReference type="GO" id="GO:0000177">
    <property type="term" value="C:cytoplasmic exosome (RNase complex)"/>
    <property type="evidence" value="ECO:0007669"/>
    <property type="project" value="TreeGrafter"/>
</dbReference>
<dbReference type="Pfam" id="PF01138">
    <property type="entry name" value="RNase_PH"/>
    <property type="match status" value="1"/>
</dbReference>
<name>A0AAV2TF29_CALDB</name>
<dbReference type="AlphaFoldDB" id="A0AAV2TF29"/>
<evidence type="ECO:0000259" key="6">
    <source>
        <dbReference type="Pfam" id="PF01138"/>
    </source>
</evidence>
<protein>
    <recommendedName>
        <fullName evidence="6">Exoribonuclease phosphorolytic domain-containing protein</fullName>
    </recommendedName>
</protein>
<comment type="caution">
    <text evidence="7">The sequence shown here is derived from an EMBL/GenBank/DDBJ whole genome shotgun (WGS) entry which is preliminary data.</text>
</comment>
<dbReference type="GO" id="GO:0071051">
    <property type="term" value="P:poly(A)-dependent snoRNA 3'-end processing"/>
    <property type="evidence" value="ECO:0007669"/>
    <property type="project" value="TreeGrafter"/>
</dbReference>
<dbReference type="Proteomes" id="UP001497525">
    <property type="component" value="Unassembled WGS sequence"/>
</dbReference>
<dbReference type="InterPro" id="IPR020568">
    <property type="entry name" value="Ribosomal_Su5_D2-typ_SF"/>
</dbReference>
<dbReference type="GO" id="GO:0005730">
    <property type="term" value="C:nucleolus"/>
    <property type="evidence" value="ECO:0007669"/>
    <property type="project" value="TreeGrafter"/>
</dbReference>
<dbReference type="GO" id="GO:0034475">
    <property type="term" value="P:U4 snRNA 3'-end processing"/>
    <property type="evidence" value="ECO:0007669"/>
    <property type="project" value="TreeGrafter"/>
</dbReference>
<keyword evidence="3" id="KW-0698">rRNA processing</keyword>
<evidence type="ECO:0000256" key="5">
    <source>
        <dbReference type="ARBA" id="ARBA00023242"/>
    </source>
</evidence>
<evidence type="ECO:0000313" key="7">
    <source>
        <dbReference type="EMBL" id="CAL5134749.1"/>
    </source>
</evidence>
<feature type="domain" description="Exoribonuclease phosphorolytic" evidence="6">
    <location>
        <begin position="6"/>
        <end position="125"/>
    </location>
</feature>
<accession>A0AAV2TF29</accession>
<gene>
    <name evidence="7" type="ORF">CDAUBV1_LOCUS8715</name>
</gene>
<proteinExistence type="inferred from homology"/>
<comment type="similarity">
    <text evidence="2">Belongs to the RNase PH family.</text>
</comment>
<dbReference type="InterPro" id="IPR027408">
    <property type="entry name" value="PNPase/RNase_PH_dom_sf"/>
</dbReference>
<dbReference type="Gene3D" id="3.30.230.70">
    <property type="entry name" value="GHMP Kinase, N-terminal domain"/>
    <property type="match status" value="1"/>
</dbReference>
<dbReference type="InterPro" id="IPR050080">
    <property type="entry name" value="RNase_PH"/>
</dbReference>
<keyword evidence="4" id="KW-0271">Exosome</keyword>
<dbReference type="GO" id="GO:0071028">
    <property type="term" value="P:nuclear mRNA surveillance"/>
    <property type="evidence" value="ECO:0007669"/>
    <property type="project" value="TreeGrafter"/>
</dbReference>
<comment type="subcellular location">
    <subcellularLocation>
        <location evidence="1">Nucleus</location>
    </subcellularLocation>
</comment>
<evidence type="ECO:0000256" key="2">
    <source>
        <dbReference type="ARBA" id="ARBA00006678"/>
    </source>
</evidence>
<dbReference type="GO" id="GO:0000176">
    <property type="term" value="C:nuclear exosome (RNase complex)"/>
    <property type="evidence" value="ECO:0007669"/>
    <property type="project" value="TreeGrafter"/>
</dbReference>
<dbReference type="GO" id="GO:0006364">
    <property type="term" value="P:rRNA processing"/>
    <property type="evidence" value="ECO:0007669"/>
    <property type="project" value="UniProtKB-KW"/>
</dbReference>
<evidence type="ECO:0000313" key="8">
    <source>
        <dbReference type="Proteomes" id="UP001497525"/>
    </source>
</evidence>
<dbReference type="SUPFAM" id="SSF54211">
    <property type="entry name" value="Ribosomal protein S5 domain 2-like"/>
    <property type="match status" value="1"/>
</dbReference>